<proteinExistence type="predicted"/>
<reference evidence="1" key="1">
    <citation type="submission" date="2015-10" db="EMBL/GenBank/DDBJ databases">
        <authorList>
            <person name="Gilbert D.G."/>
        </authorList>
    </citation>
    <scope>NUCLEOTIDE SEQUENCE</scope>
    <source>
        <strain evidence="1">Phyl III-seqv23</strain>
    </source>
</reference>
<dbReference type="AlphaFoldDB" id="A0A0S4UC06"/>
<protein>
    <submittedName>
        <fullName evidence="1">Uncharacterized protein</fullName>
    </submittedName>
</protein>
<gene>
    <name evidence="1" type="ORF">PSS4_v1_1070065</name>
</gene>
<organism evidence="1">
    <name type="scientific">Ralstonia solanacearum</name>
    <name type="common">Pseudomonas solanacearum</name>
    <dbReference type="NCBI Taxonomy" id="305"/>
    <lineage>
        <taxon>Bacteria</taxon>
        <taxon>Pseudomonadati</taxon>
        <taxon>Pseudomonadota</taxon>
        <taxon>Betaproteobacteria</taxon>
        <taxon>Burkholderiales</taxon>
        <taxon>Burkholderiaceae</taxon>
        <taxon>Ralstonia</taxon>
        <taxon>Ralstonia solanacearum species complex</taxon>
    </lineage>
</organism>
<accession>A0A0S4UC06</accession>
<dbReference type="EMBL" id="LN899821">
    <property type="protein sequence ID" value="CUV19632.1"/>
    <property type="molecule type" value="Genomic_DNA"/>
</dbReference>
<name>A0A0S4UC06_RALSL</name>
<sequence>MQNAIEKVEGADNSEVAVTTNGGILPTADAEASAAASSAGATSPSDVEQELNEMENAVDALQRDSLISSTDADTQKGEVARTRKMFREMSPDDRAKIVARRRELGRQILTRQLAGASVVETMVKLNHTRLKPLFEQWWPFMNRMTINLSRFGHSTFTASELSTITKHFETQMANLEAYVDEQLRVAEGYRASREQEMASSGAMIWKPSVTKPSMEMVVEAYSPFAMRALGVLNKFDRAMDHFDFMVWNAIRDQSDVNEEINRFLRKFQPLAIRCYTTHLRLMTTVRNI</sequence>
<evidence type="ECO:0000313" key="1">
    <source>
        <dbReference type="EMBL" id="CUV19632.1"/>
    </source>
</evidence>